<reference evidence="3 4" key="1">
    <citation type="journal article" date="2019" name="Nat. Ecol. Evol.">
        <title>Megaphylogeny resolves global patterns of mushroom evolution.</title>
        <authorList>
            <person name="Varga T."/>
            <person name="Krizsan K."/>
            <person name="Foldi C."/>
            <person name="Dima B."/>
            <person name="Sanchez-Garcia M."/>
            <person name="Sanchez-Ramirez S."/>
            <person name="Szollosi G.J."/>
            <person name="Szarkandi J.G."/>
            <person name="Papp V."/>
            <person name="Albert L."/>
            <person name="Andreopoulos W."/>
            <person name="Angelini C."/>
            <person name="Antonin V."/>
            <person name="Barry K.W."/>
            <person name="Bougher N.L."/>
            <person name="Buchanan P."/>
            <person name="Buyck B."/>
            <person name="Bense V."/>
            <person name="Catcheside P."/>
            <person name="Chovatia M."/>
            <person name="Cooper J."/>
            <person name="Damon W."/>
            <person name="Desjardin D."/>
            <person name="Finy P."/>
            <person name="Geml J."/>
            <person name="Haridas S."/>
            <person name="Hughes K."/>
            <person name="Justo A."/>
            <person name="Karasinski D."/>
            <person name="Kautmanova I."/>
            <person name="Kiss B."/>
            <person name="Kocsube S."/>
            <person name="Kotiranta H."/>
            <person name="LaButti K.M."/>
            <person name="Lechner B.E."/>
            <person name="Liimatainen K."/>
            <person name="Lipzen A."/>
            <person name="Lukacs Z."/>
            <person name="Mihaltcheva S."/>
            <person name="Morgado L.N."/>
            <person name="Niskanen T."/>
            <person name="Noordeloos M.E."/>
            <person name="Ohm R.A."/>
            <person name="Ortiz-Santana B."/>
            <person name="Ovrebo C."/>
            <person name="Racz N."/>
            <person name="Riley R."/>
            <person name="Savchenko A."/>
            <person name="Shiryaev A."/>
            <person name="Soop K."/>
            <person name="Spirin V."/>
            <person name="Szebenyi C."/>
            <person name="Tomsovsky M."/>
            <person name="Tulloss R.E."/>
            <person name="Uehling J."/>
            <person name="Grigoriev I.V."/>
            <person name="Vagvolgyi C."/>
            <person name="Papp T."/>
            <person name="Martin F.M."/>
            <person name="Miettinen O."/>
            <person name="Hibbett D.S."/>
            <person name="Nagy L.G."/>
        </authorList>
    </citation>
    <scope>NUCLEOTIDE SEQUENCE [LARGE SCALE GENOMIC DNA]</scope>
    <source>
        <strain evidence="3 4">FP101781</strain>
    </source>
</reference>
<dbReference type="Gene3D" id="2.60.120.260">
    <property type="entry name" value="Galactose-binding domain-like"/>
    <property type="match status" value="1"/>
</dbReference>
<proteinExistence type="predicted"/>
<dbReference type="Proteomes" id="UP000298030">
    <property type="component" value="Unassembled WGS sequence"/>
</dbReference>
<keyword evidence="4" id="KW-1185">Reference proteome</keyword>
<feature type="compositionally biased region" description="Low complexity" evidence="1">
    <location>
        <begin position="140"/>
        <end position="184"/>
    </location>
</feature>
<dbReference type="AlphaFoldDB" id="A0A4Y7TZF4"/>
<keyword evidence="2" id="KW-0472">Membrane</keyword>
<feature type="compositionally biased region" description="Low complexity" evidence="1">
    <location>
        <begin position="393"/>
        <end position="405"/>
    </location>
</feature>
<accession>A0A4Y7TZF4</accession>
<feature type="region of interest" description="Disordered" evidence="1">
    <location>
        <begin position="131"/>
        <end position="184"/>
    </location>
</feature>
<evidence type="ECO:0000313" key="4">
    <source>
        <dbReference type="Proteomes" id="UP000298030"/>
    </source>
</evidence>
<evidence type="ECO:0000313" key="3">
    <source>
        <dbReference type="EMBL" id="TEB39391.1"/>
    </source>
</evidence>
<evidence type="ECO:0000256" key="1">
    <source>
        <dbReference type="SAM" id="MobiDB-lite"/>
    </source>
</evidence>
<feature type="transmembrane region" description="Helical" evidence="2">
    <location>
        <begin position="288"/>
        <end position="311"/>
    </location>
</feature>
<dbReference type="EMBL" id="QPFP01000001">
    <property type="protein sequence ID" value="TEB39391.1"/>
    <property type="molecule type" value="Genomic_DNA"/>
</dbReference>
<organism evidence="3 4">
    <name type="scientific">Coprinellus micaceus</name>
    <name type="common">Glistening ink-cap mushroom</name>
    <name type="synonym">Coprinus micaceus</name>
    <dbReference type="NCBI Taxonomy" id="71717"/>
    <lineage>
        <taxon>Eukaryota</taxon>
        <taxon>Fungi</taxon>
        <taxon>Dikarya</taxon>
        <taxon>Basidiomycota</taxon>
        <taxon>Agaricomycotina</taxon>
        <taxon>Agaricomycetes</taxon>
        <taxon>Agaricomycetidae</taxon>
        <taxon>Agaricales</taxon>
        <taxon>Agaricineae</taxon>
        <taxon>Psathyrellaceae</taxon>
        <taxon>Coprinellus</taxon>
    </lineage>
</organism>
<dbReference type="STRING" id="71717.A0A4Y7TZF4"/>
<feature type="region of interest" description="Disordered" evidence="1">
    <location>
        <begin position="376"/>
        <end position="407"/>
    </location>
</feature>
<evidence type="ECO:0000256" key="2">
    <source>
        <dbReference type="SAM" id="Phobius"/>
    </source>
</evidence>
<sequence length="477" mass="49881">MPNWGLVDDLSSYISYSSGWARQTGSSRQWDGGVHSTSQVGAAATFRFRGTAIQVYGTVPAGSGTARSRYTIDGGSPIQVNRQSRSSPAYNDLFLDQNGLSAGDHTLTITNLGSDVDFQLDKIEWLPVANDPASETPLGSSAAPPVQSTTSTTSTTTPVQTQPTSGPTTTTTRATTPPSDTTSTIIVTGTETRTEIGTSVQTIVSSFTSDGTPMATTILSTSTLPDESASMSSLSSMMITTTDASGKEGLATVIVVISDGHTTTLDATSTLFTGGRTGAVSSGLSKGALGGIIAGALVLFFMFLFLLVWLLRRVRRRRQLLELDPITSANSQPPMAQTQARGRNANFTPFHLGAQNNTSTQGLISAAGLNRRPMSVHKPALDGPGPDFDDVSDVSSPYSPSSSYSQNANTMYATTSEGGYLQQNFPATLHRRRPTSEFGNTTLATSDAPPPSYQASVGGSGSGLTTEGVARTLVEKS</sequence>
<gene>
    <name evidence="3" type="ORF">FA13DRAFT_1784156</name>
</gene>
<feature type="region of interest" description="Disordered" evidence="1">
    <location>
        <begin position="431"/>
        <end position="477"/>
    </location>
</feature>
<keyword evidence="2" id="KW-1133">Transmembrane helix</keyword>
<comment type="caution">
    <text evidence="3">The sequence shown here is derived from an EMBL/GenBank/DDBJ whole genome shotgun (WGS) entry which is preliminary data.</text>
</comment>
<protein>
    <submittedName>
        <fullName evidence="3">Uncharacterized protein</fullName>
    </submittedName>
</protein>
<dbReference type="CDD" id="cd02795">
    <property type="entry name" value="CBM6-CBM35-CBM36_like"/>
    <property type="match status" value="1"/>
</dbReference>
<name>A0A4Y7TZF4_COPMI</name>
<keyword evidence="2" id="KW-0812">Transmembrane</keyword>
<dbReference type="OrthoDB" id="3265734at2759"/>